<dbReference type="Proteomes" id="UP000707535">
    <property type="component" value="Unassembled WGS sequence"/>
</dbReference>
<evidence type="ECO:0000256" key="6">
    <source>
        <dbReference type="ARBA" id="ARBA00022683"/>
    </source>
</evidence>
<keyword evidence="5" id="KW-0808">Transferase</keyword>
<reference evidence="8" key="2">
    <citation type="submission" date="2021-09" db="EMBL/GenBank/DDBJ databases">
        <authorList>
            <person name="Gilroy R."/>
        </authorList>
    </citation>
    <scope>NUCLEOTIDE SEQUENCE</scope>
    <source>
        <strain evidence="8">CHK174-6876</strain>
    </source>
</reference>
<keyword evidence="6" id="KW-0598">Phosphotransferase system</keyword>
<dbReference type="CDD" id="cd00211">
    <property type="entry name" value="PTS_IIA_fru"/>
    <property type="match status" value="1"/>
</dbReference>
<dbReference type="InterPro" id="IPR002178">
    <property type="entry name" value="PTS_EIIA_type-2_dom"/>
</dbReference>
<organism evidence="8 9">
    <name type="scientific">Ligilactobacillus acidipiscis</name>
    <dbReference type="NCBI Taxonomy" id="89059"/>
    <lineage>
        <taxon>Bacteria</taxon>
        <taxon>Bacillati</taxon>
        <taxon>Bacillota</taxon>
        <taxon>Bacilli</taxon>
        <taxon>Lactobacillales</taxon>
        <taxon>Lactobacillaceae</taxon>
        <taxon>Ligilactobacillus</taxon>
    </lineage>
</organism>
<evidence type="ECO:0000313" key="8">
    <source>
        <dbReference type="EMBL" id="HJE96458.1"/>
    </source>
</evidence>
<dbReference type="Gene3D" id="3.40.930.10">
    <property type="entry name" value="Mannitol-specific EII, Chain A"/>
    <property type="match status" value="1"/>
</dbReference>
<keyword evidence="3" id="KW-0597">Phosphoprotein</keyword>
<dbReference type="FunFam" id="3.40.930.10:FF:000009">
    <property type="entry name" value="PTS system, fructose specific IIABC component"/>
    <property type="match status" value="1"/>
</dbReference>
<evidence type="ECO:0000256" key="3">
    <source>
        <dbReference type="ARBA" id="ARBA00022553"/>
    </source>
</evidence>
<evidence type="ECO:0000313" key="9">
    <source>
        <dbReference type="Proteomes" id="UP000707535"/>
    </source>
</evidence>
<dbReference type="PROSITE" id="PS51094">
    <property type="entry name" value="PTS_EIIA_TYPE_2"/>
    <property type="match status" value="1"/>
</dbReference>
<protein>
    <submittedName>
        <fullName evidence="8">PTS sugar transporter subunit IIA</fullName>
    </submittedName>
</protein>
<evidence type="ECO:0000256" key="1">
    <source>
        <dbReference type="ARBA" id="ARBA00004496"/>
    </source>
</evidence>
<dbReference type="InterPro" id="IPR016152">
    <property type="entry name" value="PTrfase/Anion_transptr"/>
</dbReference>
<comment type="caution">
    <text evidence="8">The sequence shown here is derived from an EMBL/GenBank/DDBJ whole genome shotgun (WGS) entry which is preliminary data.</text>
</comment>
<dbReference type="GO" id="GO:0016020">
    <property type="term" value="C:membrane"/>
    <property type="evidence" value="ECO:0007669"/>
    <property type="project" value="InterPro"/>
</dbReference>
<dbReference type="Pfam" id="PF00359">
    <property type="entry name" value="PTS_EIIA_2"/>
    <property type="match status" value="1"/>
</dbReference>
<keyword evidence="4 8" id="KW-0762">Sugar transport</keyword>
<name>A0A921K006_9LACO</name>
<dbReference type="InterPro" id="IPR051541">
    <property type="entry name" value="PTS_SugarTrans_NitroReg"/>
</dbReference>
<evidence type="ECO:0000256" key="4">
    <source>
        <dbReference type="ARBA" id="ARBA00022597"/>
    </source>
</evidence>
<evidence type="ECO:0000256" key="2">
    <source>
        <dbReference type="ARBA" id="ARBA00022448"/>
    </source>
</evidence>
<dbReference type="GO" id="GO:0008982">
    <property type="term" value="F:protein-N(PI)-phosphohistidine-sugar phosphotransferase activity"/>
    <property type="evidence" value="ECO:0007669"/>
    <property type="project" value="InterPro"/>
</dbReference>
<sequence>MELAEIIKPQLVVYDLESTTQQEVIDQMADLFVKQKIITDKAEFIDSVFKREKTGTTGIGAGIAIPHGQADTVTESAVAIAKLKEPLEWHALDEKPVKYVFLLAIPQKGSSEHLKLLSQLAETLMDDDVRQDLVKSTSANDIIKIFKK</sequence>
<feature type="domain" description="PTS EIIA type-2" evidence="7">
    <location>
        <begin position="5"/>
        <end position="148"/>
    </location>
</feature>
<dbReference type="InterPro" id="IPR004715">
    <property type="entry name" value="PTS_IIA_fruc"/>
</dbReference>
<evidence type="ECO:0000256" key="5">
    <source>
        <dbReference type="ARBA" id="ARBA00022679"/>
    </source>
</evidence>
<dbReference type="GO" id="GO:0005737">
    <property type="term" value="C:cytoplasm"/>
    <property type="evidence" value="ECO:0007669"/>
    <property type="project" value="UniProtKB-SubCell"/>
</dbReference>
<dbReference type="PROSITE" id="PS00372">
    <property type="entry name" value="PTS_EIIA_TYPE_2_HIS"/>
    <property type="match status" value="1"/>
</dbReference>
<dbReference type="AlphaFoldDB" id="A0A921K006"/>
<evidence type="ECO:0000259" key="7">
    <source>
        <dbReference type="PROSITE" id="PS51094"/>
    </source>
</evidence>
<gene>
    <name evidence="8" type="ORF">K8V00_02455</name>
</gene>
<proteinExistence type="predicted"/>
<dbReference type="PANTHER" id="PTHR47738:SF2">
    <property type="entry name" value="PTS SYSTEM FRUCTOSE-LIKE EIIA COMPONENT"/>
    <property type="match status" value="1"/>
</dbReference>
<comment type="subcellular location">
    <subcellularLocation>
        <location evidence="1">Cytoplasm</location>
    </subcellularLocation>
</comment>
<keyword evidence="2" id="KW-0813">Transport</keyword>
<dbReference type="EMBL" id="DYXG01000021">
    <property type="protein sequence ID" value="HJE96458.1"/>
    <property type="molecule type" value="Genomic_DNA"/>
</dbReference>
<accession>A0A921K006</accession>
<dbReference type="SUPFAM" id="SSF55804">
    <property type="entry name" value="Phoshotransferase/anion transport protein"/>
    <property type="match status" value="1"/>
</dbReference>
<dbReference type="NCBIfam" id="TIGR00848">
    <property type="entry name" value="fruA"/>
    <property type="match status" value="1"/>
</dbReference>
<dbReference type="PANTHER" id="PTHR47738">
    <property type="entry name" value="PTS SYSTEM FRUCTOSE-LIKE EIIA COMPONENT-RELATED"/>
    <property type="match status" value="1"/>
</dbReference>
<reference evidence="8" key="1">
    <citation type="journal article" date="2021" name="PeerJ">
        <title>Extensive microbial diversity within the chicken gut microbiome revealed by metagenomics and culture.</title>
        <authorList>
            <person name="Gilroy R."/>
            <person name="Ravi A."/>
            <person name="Getino M."/>
            <person name="Pursley I."/>
            <person name="Horton D.L."/>
            <person name="Alikhan N.F."/>
            <person name="Baker D."/>
            <person name="Gharbi K."/>
            <person name="Hall N."/>
            <person name="Watson M."/>
            <person name="Adriaenssens E.M."/>
            <person name="Foster-Nyarko E."/>
            <person name="Jarju S."/>
            <person name="Secka A."/>
            <person name="Antonio M."/>
            <person name="Oren A."/>
            <person name="Chaudhuri R.R."/>
            <person name="La Ragione R."/>
            <person name="Hildebrand F."/>
            <person name="Pallen M.J."/>
        </authorList>
    </citation>
    <scope>NUCLEOTIDE SEQUENCE</scope>
    <source>
        <strain evidence="8">CHK174-6876</strain>
    </source>
</reference>
<dbReference type="GO" id="GO:0009401">
    <property type="term" value="P:phosphoenolpyruvate-dependent sugar phosphotransferase system"/>
    <property type="evidence" value="ECO:0007669"/>
    <property type="project" value="UniProtKB-KW"/>
</dbReference>